<organism evidence="10 11">
    <name type="scientific">Winogradskya consettensis</name>
    <dbReference type="NCBI Taxonomy" id="113560"/>
    <lineage>
        <taxon>Bacteria</taxon>
        <taxon>Bacillati</taxon>
        <taxon>Actinomycetota</taxon>
        <taxon>Actinomycetes</taxon>
        <taxon>Micromonosporales</taxon>
        <taxon>Micromonosporaceae</taxon>
        <taxon>Winogradskya</taxon>
    </lineage>
</organism>
<keyword evidence="4" id="KW-1003">Cell membrane</keyword>
<feature type="transmembrane region" description="Helical" evidence="9">
    <location>
        <begin position="219"/>
        <end position="240"/>
    </location>
</feature>
<reference evidence="10" key="1">
    <citation type="submission" date="2021-03" db="EMBL/GenBank/DDBJ databases">
        <title>Whole genome shotgun sequence of Actinoplanes consettensis NBRC 14913.</title>
        <authorList>
            <person name="Komaki H."/>
            <person name="Tamura T."/>
        </authorList>
    </citation>
    <scope>NUCLEOTIDE SEQUENCE</scope>
    <source>
        <strain evidence="10">NBRC 14913</strain>
    </source>
</reference>
<keyword evidence="6 9" id="KW-1133">Transmembrane helix</keyword>
<keyword evidence="5 9" id="KW-0812">Transmembrane</keyword>
<sequence length="496" mass="51939">MTADDPRPTEVPADDPVPSPTQTGPTQPGPAQTGGPAQTAPAPAVQTRTAQSQTEQSQTEQGQTEQGQTAPSQTTPDQTVQGQTAPSQTAPDQAAPDQAAPDQAAPDDETALVRAEPGESVPEGESVPRQVEKRARRVDAVERAEASGQFGAPGPPLNRRNPFLIGLTGGLGVIVAYGIFVGLRNAASILVLIFIALFLAIGLNPAVMRLRRWGLPRGLAVTVMALAVVLLLCGGVVALIPPLVTQTGQLIENVPDFIASLQRNETVSELVQRYDILEKVQSAVNAGTVTNALGGVVGGAKLLFGTIFNVLTVIVLTIYFMASFERIKNAGYALVPASRRDRVRLLTDEILTKVGAYMVGALSIAVLAGISTWVFATVVGLAYPFALAVVIAVCDLIPQIGATLGAVIVSLIGLADSLTTGIICIVFFIIYQQIENYLIYPNVMRRSVKVSDVAAVTAALLGVGLFGVIGALVAIPMVAAVQLIVREVVNPSMEHK</sequence>
<feature type="transmembrane region" description="Helical" evidence="9">
    <location>
        <begin position="163"/>
        <end position="180"/>
    </location>
</feature>
<feature type="compositionally biased region" description="Basic and acidic residues" evidence="8">
    <location>
        <begin position="130"/>
        <end position="145"/>
    </location>
</feature>
<comment type="caution">
    <text evidence="10">The sequence shown here is derived from an EMBL/GenBank/DDBJ whole genome shotgun (WGS) entry which is preliminary data.</text>
</comment>
<evidence type="ECO:0000256" key="9">
    <source>
        <dbReference type="SAM" id="Phobius"/>
    </source>
</evidence>
<feature type="transmembrane region" description="Helical" evidence="9">
    <location>
        <begin position="186"/>
        <end position="207"/>
    </location>
</feature>
<protein>
    <recommendedName>
        <fullName evidence="12">PurR-regulated permease PerM</fullName>
    </recommendedName>
</protein>
<comment type="subcellular location">
    <subcellularLocation>
        <location evidence="1">Cell membrane</location>
        <topology evidence="1">Multi-pass membrane protein</topology>
    </subcellularLocation>
</comment>
<feature type="compositionally biased region" description="Polar residues" evidence="8">
    <location>
        <begin position="71"/>
        <end position="82"/>
    </location>
</feature>
<feature type="transmembrane region" description="Helical" evidence="9">
    <location>
        <begin position="404"/>
        <end position="434"/>
    </location>
</feature>
<evidence type="ECO:0000256" key="6">
    <source>
        <dbReference type="ARBA" id="ARBA00022989"/>
    </source>
</evidence>
<keyword evidence="11" id="KW-1185">Reference proteome</keyword>
<feature type="transmembrane region" description="Helical" evidence="9">
    <location>
        <begin position="302"/>
        <end position="322"/>
    </location>
</feature>
<feature type="transmembrane region" description="Helical" evidence="9">
    <location>
        <begin position="381"/>
        <end position="397"/>
    </location>
</feature>
<feature type="transmembrane region" description="Helical" evidence="9">
    <location>
        <begin position="354"/>
        <end position="375"/>
    </location>
</feature>
<dbReference type="GO" id="GO:0055085">
    <property type="term" value="P:transmembrane transport"/>
    <property type="evidence" value="ECO:0007669"/>
    <property type="project" value="TreeGrafter"/>
</dbReference>
<proteinExistence type="inferred from homology"/>
<name>A0A919SAX7_9ACTN</name>
<dbReference type="RefSeq" id="WP_308161624.1">
    <property type="nucleotide sequence ID" value="NZ_BAAATW010000001.1"/>
</dbReference>
<evidence type="ECO:0000256" key="1">
    <source>
        <dbReference type="ARBA" id="ARBA00004651"/>
    </source>
</evidence>
<keyword evidence="3" id="KW-0813">Transport</keyword>
<dbReference type="AlphaFoldDB" id="A0A919SAX7"/>
<feature type="transmembrane region" description="Helical" evidence="9">
    <location>
        <begin position="454"/>
        <end position="485"/>
    </location>
</feature>
<evidence type="ECO:0000256" key="5">
    <source>
        <dbReference type="ARBA" id="ARBA00022692"/>
    </source>
</evidence>
<dbReference type="EMBL" id="BOQP01000006">
    <property type="protein sequence ID" value="GIM68966.1"/>
    <property type="molecule type" value="Genomic_DNA"/>
</dbReference>
<keyword evidence="7 9" id="KW-0472">Membrane</keyword>
<evidence type="ECO:0000256" key="4">
    <source>
        <dbReference type="ARBA" id="ARBA00022475"/>
    </source>
</evidence>
<gene>
    <name evidence="10" type="ORF">Aco04nite_13090</name>
</gene>
<dbReference type="GO" id="GO:0005886">
    <property type="term" value="C:plasma membrane"/>
    <property type="evidence" value="ECO:0007669"/>
    <property type="project" value="UniProtKB-SubCell"/>
</dbReference>
<evidence type="ECO:0000256" key="7">
    <source>
        <dbReference type="ARBA" id="ARBA00023136"/>
    </source>
</evidence>
<dbReference type="PANTHER" id="PTHR21716">
    <property type="entry name" value="TRANSMEMBRANE PROTEIN"/>
    <property type="match status" value="1"/>
</dbReference>
<dbReference type="Proteomes" id="UP000680865">
    <property type="component" value="Unassembled WGS sequence"/>
</dbReference>
<evidence type="ECO:0000256" key="8">
    <source>
        <dbReference type="SAM" id="MobiDB-lite"/>
    </source>
</evidence>
<feature type="compositionally biased region" description="Low complexity" evidence="8">
    <location>
        <begin position="20"/>
        <end position="70"/>
    </location>
</feature>
<accession>A0A919SAX7</accession>
<evidence type="ECO:0000256" key="3">
    <source>
        <dbReference type="ARBA" id="ARBA00022448"/>
    </source>
</evidence>
<dbReference type="PANTHER" id="PTHR21716:SF53">
    <property type="entry name" value="PERMEASE PERM-RELATED"/>
    <property type="match status" value="1"/>
</dbReference>
<feature type="region of interest" description="Disordered" evidence="8">
    <location>
        <begin position="1"/>
        <end position="155"/>
    </location>
</feature>
<evidence type="ECO:0000256" key="2">
    <source>
        <dbReference type="ARBA" id="ARBA00009773"/>
    </source>
</evidence>
<dbReference type="Pfam" id="PF01594">
    <property type="entry name" value="AI-2E_transport"/>
    <property type="match status" value="1"/>
</dbReference>
<evidence type="ECO:0000313" key="10">
    <source>
        <dbReference type="EMBL" id="GIM68966.1"/>
    </source>
</evidence>
<comment type="similarity">
    <text evidence="2">Belongs to the autoinducer-2 exporter (AI-2E) (TC 2.A.86) family.</text>
</comment>
<evidence type="ECO:0000313" key="11">
    <source>
        <dbReference type="Proteomes" id="UP000680865"/>
    </source>
</evidence>
<evidence type="ECO:0008006" key="12">
    <source>
        <dbReference type="Google" id="ProtNLM"/>
    </source>
</evidence>
<dbReference type="InterPro" id="IPR002549">
    <property type="entry name" value="AI-2E-like"/>
</dbReference>
<feature type="compositionally biased region" description="Low complexity" evidence="8">
    <location>
        <begin position="83"/>
        <end position="104"/>
    </location>
</feature>